<gene>
    <name evidence="2" type="ORF">BKA67DRAFT_653770</name>
</gene>
<name>A0A9P9A2D6_9PEZI</name>
<dbReference type="GO" id="GO:0005829">
    <property type="term" value="C:cytosol"/>
    <property type="evidence" value="ECO:0007669"/>
    <property type="project" value="TreeGrafter"/>
</dbReference>
<dbReference type="PANTHER" id="PTHR31531:SF2">
    <property type="entry name" value="E3 UBIQUITIN-PROTEIN LIGASE E3D"/>
    <property type="match status" value="1"/>
</dbReference>
<dbReference type="GeneID" id="70135327"/>
<dbReference type="GO" id="GO:0061630">
    <property type="term" value="F:ubiquitin protein ligase activity"/>
    <property type="evidence" value="ECO:0007669"/>
    <property type="project" value="TreeGrafter"/>
</dbReference>
<dbReference type="OrthoDB" id="66510at2759"/>
<protein>
    <submittedName>
        <fullName evidence="2">Ubiquitin-conjugating enzyme E2-binding protein</fullName>
    </submittedName>
</protein>
<dbReference type="GO" id="GO:0005634">
    <property type="term" value="C:nucleus"/>
    <property type="evidence" value="ECO:0007669"/>
    <property type="project" value="TreeGrafter"/>
</dbReference>
<dbReference type="PANTHER" id="PTHR31531">
    <property type="entry name" value="E3 UBIQUITIN-PROTEIN LIGASE E3D FAMILY MEMBER"/>
    <property type="match status" value="1"/>
</dbReference>
<dbReference type="GO" id="GO:0031624">
    <property type="term" value="F:ubiquitin conjugating enzyme binding"/>
    <property type="evidence" value="ECO:0007669"/>
    <property type="project" value="TreeGrafter"/>
</dbReference>
<comment type="caution">
    <text evidence="2">The sequence shown here is derived from an EMBL/GenBank/DDBJ whole genome shotgun (WGS) entry which is preliminary data.</text>
</comment>
<dbReference type="GO" id="GO:0000209">
    <property type="term" value="P:protein polyubiquitination"/>
    <property type="evidence" value="ECO:0007669"/>
    <property type="project" value="TreeGrafter"/>
</dbReference>
<dbReference type="InterPro" id="IPR019193">
    <property type="entry name" value="UBQ-conj_enz_E2-bd_prot"/>
</dbReference>
<reference evidence="2" key="1">
    <citation type="journal article" date="2021" name="Nat. Commun.">
        <title>Genetic determinants of endophytism in the Arabidopsis root mycobiome.</title>
        <authorList>
            <person name="Mesny F."/>
            <person name="Miyauchi S."/>
            <person name="Thiergart T."/>
            <person name="Pickel B."/>
            <person name="Atanasova L."/>
            <person name="Karlsson M."/>
            <person name="Huettel B."/>
            <person name="Barry K.W."/>
            <person name="Haridas S."/>
            <person name="Chen C."/>
            <person name="Bauer D."/>
            <person name="Andreopoulos W."/>
            <person name="Pangilinan J."/>
            <person name="LaButti K."/>
            <person name="Riley R."/>
            <person name="Lipzen A."/>
            <person name="Clum A."/>
            <person name="Drula E."/>
            <person name="Henrissat B."/>
            <person name="Kohler A."/>
            <person name="Grigoriev I.V."/>
            <person name="Martin F.M."/>
            <person name="Hacquard S."/>
        </authorList>
    </citation>
    <scope>NUCLEOTIDE SEQUENCE</scope>
    <source>
        <strain evidence="2">MPI-SDFR-AT-0073</strain>
    </source>
</reference>
<dbReference type="AlphaFoldDB" id="A0A9P9A2D6"/>
<dbReference type="GO" id="GO:0051865">
    <property type="term" value="P:protein autoubiquitination"/>
    <property type="evidence" value="ECO:0007669"/>
    <property type="project" value="TreeGrafter"/>
</dbReference>
<feature type="compositionally biased region" description="Basic and acidic residues" evidence="1">
    <location>
        <begin position="156"/>
        <end position="170"/>
    </location>
</feature>
<dbReference type="RefSeq" id="XP_045964732.1">
    <property type="nucleotide sequence ID" value="XM_046106436.1"/>
</dbReference>
<dbReference type="Pfam" id="PF09814">
    <property type="entry name" value="HECT_2"/>
    <property type="match status" value="1"/>
</dbReference>
<evidence type="ECO:0000313" key="2">
    <source>
        <dbReference type="EMBL" id="KAH6660601.1"/>
    </source>
</evidence>
<dbReference type="EMBL" id="JAGPXC010000001">
    <property type="protein sequence ID" value="KAH6660601.1"/>
    <property type="molecule type" value="Genomic_DNA"/>
</dbReference>
<feature type="region of interest" description="Disordered" evidence="1">
    <location>
        <begin position="156"/>
        <end position="176"/>
    </location>
</feature>
<dbReference type="GO" id="GO:0030332">
    <property type="term" value="F:cyclin binding"/>
    <property type="evidence" value="ECO:0007669"/>
    <property type="project" value="TreeGrafter"/>
</dbReference>
<evidence type="ECO:0000313" key="3">
    <source>
        <dbReference type="Proteomes" id="UP000758603"/>
    </source>
</evidence>
<organism evidence="2 3">
    <name type="scientific">Truncatella angustata</name>
    <dbReference type="NCBI Taxonomy" id="152316"/>
    <lineage>
        <taxon>Eukaryota</taxon>
        <taxon>Fungi</taxon>
        <taxon>Dikarya</taxon>
        <taxon>Ascomycota</taxon>
        <taxon>Pezizomycotina</taxon>
        <taxon>Sordariomycetes</taxon>
        <taxon>Xylariomycetidae</taxon>
        <taxon>Amphisphaeriales</taxon>
        <taxon>Sporocadaceae</taxon>
        <taxon>Truncatella</taxon>
    </lineage>
</organism>
<proteinExistence type="predicted"/>
<keyword evidence="3" id="KW-1185">Reference proteome</keyword>
<accession>A0A9P9A2D6</accession>
<dbReference type="GO" id="GO:0043161">
    <property type="term" value="P:proteasome-mediated ubiquitin-dependent protein catabolic process"/>
    <property type="evidence" value="ECO:0007669"/>
    <property type="project" value="TreeGrafter"/>
</dbReference>
<dbReference type="GO" id="GO:0006513">
    <property type="term" value="P:protein monoubiquitination"/>
    <property type="evidence" value="ECO:0007669"/>
    <property type="project" value="TreeGrafter"/>
</dbReference>
<dbReference type="Proteomes" id="UP000758603">
    <property type="component" value="Unassembled WGS sequence"/>
</dbReference>
<evidence type="ECO:0000256" key="1">
    <source>
        <dbReference type="SAM" id="MobiDB-lite"/>
    </source>
</evidence>
<dbReference type="GO" id="GO:0000151">
    <property type="term" value="C:ubiquitin ligase complex"/>
    <property type="evidence" value="ECO:0007669"/>
    <property type="project" value="TreeGrafter"/>
</dbReference>
<sequence length="398" mass="43306">MAEPPRILLYAELLSNIRQVSVGCSLPSPCSASTEASVSTDGRRLTIRHQGEDCTIQLPKEVAVTQTLPIQKQSSKSLSWRLPISPISSKETVSSHLDSQIVPWSAFDLQPASAVKCRNCQTIVVDDGKLKVWKDLPSENWAEMMEFWHCHKPDDHDHDHGHSGNEEHLAGRGYGANSRLSGQAGTGFVDLTSFLFFEEDCTNLKTTTTGASTTVGVPGSVKQGTPASCANCHTEIGVLHEETASVTLYKWQLAISSPAADPQAQPSLSICVAAMLASTLSRSGCSKSVILPLGSSYASSPDRLLLIWLFNGDITFTSSALDSERSVGGVKVLYQYVTKEEAERMSESLVSNVQDVSLPGMAIDDLKQLLGRSQGWLPEGDRRFRDWTVGLLEKWNGR</sequence>